<dbReference type="SUPFAM" id="SSF103473">
    <property type="entry name" value="MFS general substrate transporter"/>
    <property type="match status" value="1"/>
</dbReference>
<dbReference type="PROSITE" id="PS50850">
    <property type="entry name" value="MFS"/>
    <property type="match status" value="1"/>
</dbReference>
<organism evidence="6 7">
    <name type="scientific">Salinomyces thailandicus</name>
    <dbReference type="NCBI Taxonomy" id="706561"/>
    <lineage>
        <taxon>Eukaryota</taxon>
        <taxon>Fungi</taxon>
        <taxon>Dikarya</taxon>
        <taxon>Ascomycota</taxon>
        <taxon>Pezizomycotina</taxon>
        <taxon>Dothideomycetes</taxon>
        <taxon>Dothideomycetidae</taxon>
        <taxon>Mycosphaerellales</taxon>
        <taxon>Teratosphaeriaceae</taxon>
        <taxon>Salinomyces</taxon>
    </lineage>
</organism>
<feature type="transmembrane region" description="Helical" evidence="4">
    <location>
        <begin position="261"/>
        <end position="282"/>
    </location>
</feature>
<keyword evidence="7" id="KW-1185">Reference proteome</keyword>
<evidence type="ECO:0000256" key="3">
    <source>
        <dbReference type="SAM" id="MobiDB-lite"/>
    </source>
</evidence>
<keyword evidence="4" id="KW-0472">Membrane</keyword>
<feature type="transmembrane region" description="Helical" evidence="4">
    <location>
        <begin position="392"/>
        <end position="411"/>
    </location>
</feature>
<comment type="subcellular location">
    <subcellularLocation>
        <location evidence="1">Membrane</location>
        <topology evidence="1">Multi-pass membrane protein</topology>
    </subcellularLocation>
</comment>
<reference evidence="6 7" key="1">
    <citation type="submission" date="2017-03" db="EMBL/GenBank/DDBJ databases">
        <title>Genomes of endolithic fungi from Antarctica.</title>
        <authorList>
            <person name="Coleine C."/>
            <person name="Masonjones S."/>
            <person name="Stajich J.E."/>
        </authorList>
    </citation>
    <scope>NUCLEOTIDE SEQUENCE [LARGE SCALE GENOMIC DNA]</scope>
    <source>
        <strain evidence="6 7">CCFEE 6315</strain>
    </source>
</reference>
<evidence type="ECO:0000256" key="2">
    <source>
        <dbReference type="ARBA" id="ARBA00006727"/>
    </source>
</evidence>
<dbReference type="OrthoDB" id="6499973at2759"/>
<dbReference type="GO" id="GO:0016020">
    <property type="term" value="C:membrane"/>
    <property type="evidence" value="ECO:0007669"/>
    <property type="project" value="UniProtKB-SubCell"/>
</dbReference>
<evidence type="ECO:0000256" key="4">
    <source>
        <dbReference type="SAM" id="Phobius"/>
    </source>
</evidence>
<feature type="region of interest" description="Disordered" evidence="3">
    <location>
        <begin position="1"/>
        <end position="74"/>
    </location>
</feature>
<dbReference type="Proteomes" id="UP000308549">
    <property type="component" value="Unassembled WGS sequence"/>
</dbReference>
<feature type="transmembrane region" description="Helical" evidence="4">
    <location>
        <begin position="368"/>
        <end position="386"/>
    </location>
</feature>
<feature type="compositionally biased region" description="Basic and acidic residues" evidence="3">
    <location>
        <begin position="1"/>
        <end position="12"/>
    </location>
</feature>
<feature type="transmembrane region" description="Helical" evidence="4">
    <location>
        <begin position="462"/>
        <end position="480"/>
    </location>
</feature>
<evidence type="ECO:0000313" key="7">
    <source>
        <dbReference type="Proteomes" id="UP000308549"/>
    </source>
</evidence>
<feature type="compositionally biased region" description="Basic and acidic residues" evidence="3">
    <location>
        <begin position="41"/>
        <end position="50"/>
    </location>
</feature>
<evidence type="ECO:0000313" key="6">
    <source>
        <dbReference type="EMBL" id="TKA34242.1"/>
    </source>
</evidence>
<keyword evidence="4" id="KW-0812">Transmembrane</keyword>
<name>A0A4U0UGW7_9PEZI</name>
<feature type="compositionally biased region" description="Basic and acidic residues" evidence="3">
    <location>
        <begin position="60"/>
        <end position="73"/>
    </location>
</feature>
<feature type="transmembrane region" description="Helical" evidence="4">
    <location>
        <begin position="229"/>
        <end position="249"/>
    </location>
</feature>
<dbReference type="GO" id="GO:0022857">
    <property type="term" value="F:transmembrane transporter activity"/>
    <property type="evidence" value="ECO:0007669"/>
    <property type="project" value="InterPro"/>
</dbReference>
<feature type="transmembrane region" description="Helical" evidence="4">
    <location>
        <begin position="423"/>
        <end position="442"/>
    </location>
</feature>
<feature type="transmembrane region" description="Helical" evidence="4">
    <location>
        <begin position="142"/>
        <end position="160"/>
    </location>
</feature>
<dbReference type="PANTHER" id="PTHR11360:SF130">
    <property type="entry name" value="MAJOR FACILITATOR SUPERFAMILY (MFS) PROFILE DOMAIN-CONTAINING PROTEIN-RELATED"/>
    <property type="match status" value="1"/>
</dbReference>
<dbReference type="InterPro" id="IPR036259">
    <property type="entry name" value="MFS_trans_sf"/>
</dbReference>
<dbReference type="EMBL" id="NAJL01000001">
    <property type="protein sequence ID" value="TKA34242.1"/>
    <property type="molecule type" value="Genomic_DNA"/>
</dbReference>
<feature type="transmembrane region" description="Helical" evidence="4">
    <location>
        <begin position="303"/>
        <end position="325"/>
    </location>
</feature>
<keyword evidence="4" id="KW-1133">Transmembrane helix</keyword>
<dbReference type="InterPro" id="IPR011701">
    <property type="entry name" value="MFS"/>
</dbReference>
<feature type="transmembrane region" description="Helical" evidence="4">
    <location>
        <begin position="337"/>
        <end position="356"/>
    </location>
</feature>
<evidence type="ECO:0000256" key="1">
    <source>
        <dbReference type="ARBA" id="ARBA00004141"/>
    </source>
</evidence>
<protein>
    <recommendedName>
        <fullName evidence="5">Major facilitator superfamily (MFS) profile domain-containing protein</fullName>
    </recommendedName>
</protein>
<dbReference type="InterPro" id="IPR020846">
    <property type="entry name" value="MFS_dom"/>
</dbReference>
<proteinExistence type="inferred from homology"/>
<feature type="transmembrane region" description="Helical" evidence="4">
    <location>
        <begin position="194"/>
        <end position="217"/>
    </location>
</feature>
<sequence>MVLRTHTDHDSTSEGLPAGKDLRQIKAKSAASNSGDDVDDIERASTQDEHEASEEDEDGNEKSQPKASLDLKRTASRTSNALERVFTTRSITNPGPPPDGGIKAWTQVACAWFVIFTTWGWVNSYGSFQTYYTLNLDESASTISWIGTVQNWFTFFVGAFSGRLLDAGLFVPTLIVGSVLQLLGIFLMSVSTKFWHLMLTQGVLTGLGGGIFFTPSMGLIATYFSKKRAFAIGIATTGNSAGGMIYPVLVRQLLPKIGFAWTTRVLGFLNLALLAVVIAFMRPRLPPRKSGPLVDWSAFREKTYAFFVAGLFFVIWGIYYTFYYIASFGVDQVGMDYTASTLLVIIINGAGFPARVIPPYFADKVGQLNMLVPTLFCLTIVAYSWLAVDNVAGLYVFTCFYGLVSAAFQCLIPSTVASITPDLSMVGTRLGMAFSTLSFAALTGPPIGGALQSTMGGDYTGASVWAATAVLVCAVLFVFARTSKAGLKLRVKC</sequence>
<dbReference type="InterPro" id="IPR050327">
    <property type="entry name" value="Proton-linked_MCT"/>
</dbReference>
<dbReference type="CDD" id="cd17352">
    <property type="entry name" value="MFS_MCT_SLC16"/>
    <property type="match status" value="1"/>
</dbReference>
<feature type="transmembrane region" description="Helical" evidence="4">
    <location>
        <begin position="167"/>
        <end position="188"/>
    </location>
</feature>
<dbReference type="Gene3D" id="1.20.1250.20">
    <property type="entry name" value="MFS general substrate transporter like domains"/>
    <property type="match status" value="1"/>
</dbReference>
<feature type="domain" description="Major facilitator superfamily (MFS) profile" evidence="5">
    <location>
        <begin position="104"/>
        <end position="484"/>
    </location>
</feature>
<comment type="similarity">
    <text evidence="2">Belongs to the major facilitator superfamily. Monocarboxylate porter (TC 2.A.1.13) family.</text>
</comment>
<comment type="caution">
    <text evidence="6">The sequence shown here is derived from an EMBL/GenBank/DDBJ whole genome shotgun (WGS) entry which is preliminary data.</text>
</comment>
<dbReference type="AlphaFoldDB" id="A0A4U0UGW7"/>
<evidence type="ECO:0000259" key="5">
    <source>
        <dbReference type="PROSITE" id="PS50850"/>
    </source>
</evidence>
<dbReference type="PANTHER" id="PTHR11360">
    <property type="entry name" value="MONOCARBOXYLATE TRANSPORTER"/>
    <property type="match status" value="1"/>
</dbReference>
<dbReference type="Pfam" id="PF07690">
    <property type="entry name" value="MFS_1"/>
    <property type="match status" value="1"/>
</dbReference>
<accession>A0A4U0UGW7</accession>
<feature type="transmembrane region" description="Helical" evidence="4">
    <location>
        <begin position="104"/>
        <end position="122"/>
    </location>
</feature>
<gene>
    <name evidence="6" type="ORF">B0A50_00222</name>
</gene>